<protein>
    <submittedName>
        <fullName evidence="1">Uncharacterized protein</fullName>
    </submittedName>
</protein>
<reference evidence="1" key="1">
    <citation type="submission" date="2024-03" db="EMBL/GenBank/DDBJ databases">
        <title>WGS assembly of Saponaria officinalis var. Norfolk2.</title>
        <authorList>
            <person name="Jenkins J."/>
            <person name="Shu S."/>
            <person name="Grimwood J."/>
            <person name="Barry K."/>
            <person name="Goodstein D."/>
            <person name="Schmutz J."/>
            <person name="Leebens-Mack J."/>
            <person name="Osbourn A."/>
        </authorList>
    </citation>
    <scope>NUCLEOTIDE SEQUENCE [LARGE SCALE GENOMIC DNA]</scope>
    <source>
        <strain evidence="1">JIC</strain>
    </source>
</reference>
<proteinExistence type="predicted"/>
<evidence type="ECO:0000313" key="2">
    <source>
        <dbReference type="Proteomes" id="UP001443914"/>
    </source>
</evidence>
<dbReference type="EMBL" id="JBDFQZ010000009">
    <property type="protein sequence ID" value="KAK9690123.1"/>
    <property type="molecule type" value="Genomic_DNA"/>
</dbReference>
<organism evidence="1 2">
    <name type="scientific">Saponaria officinalis</name>
    <name type="common">Common soapwort</name>
    <name type="synonym">Lychnis saponaria</name>
    <dbReference type="NCBI Taxonomy" id="3572"/>
    <lineage>
        <taxon>Eukaryota</taxon>
        <taxon>Viridiplantae</taxon>
        <taxon>Streptophyta</taxon>
        <taxon>Embryophyta</taxon>
        <taxon>Tracheophyta</taxon>
        <taxon>Spermatophyta</taxon>
        <taxon>Magnoliopsida</taxon>
        <taxon>eudicotyledons</taxon>
        <taxon>Gunneridae</taxon>
        <taxon>Pentapetalae</taxon>
        <taxon>Caryophyllales</taxon>
        <taxon>Caryophyllaceae</taxon>
        <taxon>Caryophylleae</taxon>
        <taxon>Saponaria</taxon>
    </lineage>
</organism>
<dbReference type="Proteomes" id="UP001443914">
    <property type="component" value="Unassembled WGS sequence"/>
</dbReference>
<gene>
    <name evidence="1" type="ORF">RND81_09G106300</name>
</gene>
<comment type="caution">
    <text evidence="1">The sequence shown here is derived from an EMBL/GenBank/DDBJ whole genome shotgun (WGS) entry which is preliminary data.</text>
</comment>
<sequence length="111" mass="13016">MDIINPINKSCDKAWSKHKSMLHIWTNGYTLKINKSPSRINTESKYPHPYTFGGGLSRNMNYFKKTRRSKSEPNLGIIIAVPRHRRQTKVHFSRKIHNVKYVCACQIMKQD</sequence>
<keyword evidence="2" id="KW-1185">Reference proteome</keyword>
<dbReference type="AlphaFoldDB" id="A0AAW1IKT9"/>
<name>A0AAW1IKT9_SAPOF</name>
<evidence type="ECO:0000313" key="1">
    <source>
        <dbReference type="EMBL" id="KAK9690123.1"/>
    </source>
</evidence>
<accession>A0AAW1IKT9</accession>